<evidence type="ECO:0000256" key="2">
    <source>
        <dbReference type="ARBA" id="ARBA00022475"/>
    </source>
</evidence>
<keyword evidence="2" id="KW-1003">Cell membrane</keyword>
<dbReference type="Proteomes" id="UP000448867">
    <property type="component" value="Unassembled WGS sequence"/>
</dbReference>
<comment type="subcellular location">
    <subcellularLocation>
        <location evidence="1">Cell membrane</location>
        <topology evidence="1">Multi-pass membrane protein</topology>
    </subcellularLocation>
</comment>
<feature type="transmembrane region" description="Helical" evidence="6">
    <location>
        <begin position="114"/>
        <end position="138"/>
    </location>
</feature>
<comment type="caution">
    <text evidence="7">The sequence shown here is derived from an EMBL/GenBank/DDBJ whole genome shotgun (WGS) entry which is preliminary data.</text>
</comment>
<dbReference type="GO" id="GO:0042910">
    <property type="term" value="F:xenobiotic transmembrane transporter activity"/>
    <property type="evidence" value="ECO:0007669"/>
    <property type="project" value="InterPro"/>
</dbReference>
<feature type="transmembrane region" description="Helical" evidence="6">
    <location>
        <begin position="406"/>
        <end position="425"/>
    </location>
</feature>
<dbReference type="GO" id="GO:0005886">
    <property type="term" value="C:plasma membrane"/>
    <property type="evidence" value="ECO:0007669"/>
    <property type="project" value="UniProtKB-SubCell"/>
</dbReference>
<accession>A0A7X2LYX2</accession>
<keyword evidence="4 6" id="KW-1133">Transmembrane helix</keyword>
<feature type="transmembrane region" description="Helical" evidence="6">
    <location>
        <begin position="150"/>
        <end position="169"/>
    </location>
</feature>
<feature type="transmembrane region" description="Helical" evidence="6">
    <location>
        <begin position="312"/>
        <end position="331"/>
    </location>
</feature>
<gene>
    <name evidence="7" type="ORF">GJU40_08950</name>
</gene>
<feature type="transmembrane region" description="Helical" evidence="6">
    <location>
        <begin position="175"/>
        <end position="199"/>
    </location>
</feature>
<feature type="transmembrane region" description="Helical" evidence="6">
    <location>
        <begin position="86"/>
        <end position="108"/>
    </location>
</feature>
<keyword evidence="8" id="KW-1185">Reference proteome</keyword>
<dbReference type="InterPro" id="IPR002797">
    <property type="entry name" value="Polysacc_synth"/>
</dbReference>
<organism evidence="7 8">
    <name type="scientific">Metabacillus lacus</name>
    <dbReference type="NCBI Taxonomy" id="1983721"/>
    <lineage>
        <taxon>Bacteria</taxon>
        <taxon>Bacillati</taxon>
        <taxon>Bacillota</taxon>
        <taxon>Bacilli</taxon>
        <taxon>Bacillales</taxon>
        <taxon>Bacillaceae</taxon>
        <taxon>Metabacillus</taxon>
    </lineage>
</organism>
<dbReference type="AlphaFoldDB" id="A0A7X2LYX2"/>
<feature type="transmembrane region" description="Helical" evidence="6">
    <location>
        <begin position="351"/>
        <end position="370"/>
    </location>
</feature>
<evidence type="ECO:0000256" key="4">
    <source>
        <dbReference type="ARBA" id="ARBA00022989"/>
    </source>
</evidence>
<dbReference type="PANTHER" id="PTHR30250:SF24">
    <property type="entry name" value="STAGE V SPORULATION PROTEIN B"/>
    <property type="match status" value="1"/>
</dbReference>
<dbReference type="PIRSF" id="PIRSF038958">
    <property type="entry name" value="PG_synth_SpoVB"/>
    <property type="match status" value="1"/>
</dbReference>
<evidence type="ECO:0000256" key="6">
    <source>
        <dbReference type="SAM" id="Phobius"/>
    </source>
</evidence>
<feature type="transmembrane region" description="Helical" evidence="6">
    <location>
        <begin position="267"/>
        <end position="291"/>
    </location>
</feature>
<name>A0A7X2LYX2_9BACI</name>
<evidence type="ECO:0000313" key="7">
    <source>
        <dbReference type="EMBL" id="MRX72278.1"/>
    </source>
</evidence>
<proteinExistence type="predicted"/>
<dbReference type="GO" id="GO:0015297">
    <property type="term" value="F:antiporter activity"/>
    <property type="evidence" value="ECO:0007669"/>
    <property type="project" value="InterPro"/>
</dbReference>
<sequence>MRNHFLKGILLLGAAAFLGECVEFFINMILAKELGEQGMGMYMTILPLIMLVVVIANLELPVSISKFVAEKNSSYHYSMLKAAMKFSFLFTCIFLTVVFAALPFLSVFEGYHPAVKWLCAAVVPIVAASSIARGYFMGVQEMGKIAVSGFLRKAFQLLFLFLIFKGMTFDLNTSLLVALCAMIGSELLVCFYLIFHYLLQYRQLREGDKVFLSGKEVRKNLLSVSLPTTGLRIFHSITNAIEPFLVKSALIASGMTGILATEQFGMMAGVAMTIGFFPAFIAHSLMVALIPNVSEAYSKRNFATLQKLLQQAMWITFLYGVPSVFMMYQLAEPLTSLFFHSSEAAWYLKLLWPYFLFHFFVIPMQAYLIGLGLVKDAFIHTVWSHTISFSMMFWLGSLSTLQMEGIILGMNMGAVLLTLLHYAAICKKIGFTMFLGRNQSPAQLRP</sequence>
<dbReference type="Pfam" id="PF01554">
    <property type="entry name" value="MatE"/>
    <property type="match status" value="1"/>
</dbReference>
<dbReference type="PANTHER" id="PTHR30250">
    <property type="entry name" value="PST FAMILY PREDICTED COLANIC ACID TRANSPORTER"/>
    <property type="match status" value="1"/>
</dbReference>
<evidence type="ECO:0000256" key="1">
    <source>
        <dbReference type="ARBA" id="ARBA00004651"/>
    </source>
</evidence>
<keyword evidence="3 6" id="KW-0812">Transmembrane</keyword>
<feature type="transmembrane region" description="Helical" evidence="6">
    <location>
        <begin position="377"/>
        <end position="394"/>
    </location>
</feature>
<evidence type="ECO:0000313" key="8">
    <source>
        <dbReference type="Proteomes" id="UP000448867"/>
    </source>
</evidence>
<dbReference type="InterPro" id="IPR050833">
    <property type="entry name" value="Poly_Biosynth_Transport"/>
</dbReference>
<keyword evidence="5 6" id="KW-0472">Membrane</keyword>
<feature type="transmembrane region" description="Helical" evidence="6">
    <location>
        <begin position="41"/>
        <end position="65"/>
    </location>
</feature>
<dbReference type="RefSeq" id="WP_154307438.1">
    <property type="nucleotide sequence ID" value="NZ_WKKI01000013.1"/>
</dbReference>
<dbReference type="OrthoDB" id="9775950at2"/>
<dbReference type="CDD" id="cd13124">
    <property type="entry name" value="MATE_SpoVB_like"/>
    <property type="match status" value="1"/>
</dbReference>
<evidence type="ECO:0000256" key="5">
    <source>
        <dbReference type="ARBA" id="ARBA00023136"/>
    </source>
</evidence>
<dbReference type="EMBL" id="WKKI01000013">
    <property type="protein sequence ID" value="MRX72278.1"/>
    <property type="molecule type" value="Genomic_DNA"/>
</dbReference>
<feature type="transmembrane region" description="Helical" evidence="6">
    <location>
        <begin position="244"/>
        <end position="261"/>
    </location>
</feature>
<protein>
    <submittedName>
        <fullName evidence="7">Oligosaccharide flippase family protein</fullName>
    </submittedName>
</protein>
<dbReference type="InterPro" id="IPR002528">
    <property type="entry name" value="MATE_fam"/>
</dbReference>
<evidence type="ECO:0000256" key="3">
    <source>
        <dbReference type="ARBA" id="ARBA00022692"/>
    </source>
</evidence>
<dbReference type="InterPro" id="IPR024923">
    <property type="entry name" value="PG_synth_SpoVB"/>
</dbReference>
<dbReference type="Pfam" id="PF01943">
    <property type="entry name" value="Polysacc_synt"/>
    <property type="match status" value="1"/>
</dbReference>
<reference evidence="7 8" key="1">
    <citation type="submission" date="2019-11" db="EMBL/GenBank/DDBJ databases">
        <title>Bacillus lacus genome.</title>
        <authorList>
            <person name="Allen C.J."/>
            <person name="Newman J.D."/>
        </authorList>
    </citation>
    <scope>NUCLEOTIDE SEQUENCE [LARGE SCALE GENOMIC DNA]</scope>
    <source>
        <strain evidence="7 8">KCTC 33946</strain>
    </source>
</reference>